<feature type="compositionally biased region" description="Basic and acidic residues" evidence="4">
    <location>
        <begin position="479"/>
        <end position="494"/>
    </location>
</feature>
<dbReference type="InterPro" id="IPR055414">
    <property type="entry name" value="LRR_R13L4/SHOC2-like"/>
</dbReference>
<dbReference type="Gene3D" id="3.80.10.10">
    <property type="entry name" value="Ribonuclease Inhibitor"/>
    <property type="match status" value="4"/>
</dbReference>
<evidence type="ECO:0000256" key="4">
    <source>
        <dbReference type="SAM" id="MobiDB-lite"/>
    </source>
</evidence>
<name>A0ABM4QFT9_EQUPR</name>
<dbReference type="Pfam" id="PF23598">
    <property type="entry name" value="LRR_14"/>
    <property type="match status" value="1"/>
</dbReference>
<dbReference type="SUPFAM" id="SSF52058">
    <property type="entry name" value="L domain-like"/>
    <property type="match status" value="2"/>
</dbReference>
<dbReference type="SMART" id="SM00228">
    <property type="entry name" value="PDZ"/>
    <property type="match status" value="4"/>
</dbReference>
<dbReference type="CDD" id="cd06702">
    <property type="entry name" value="PDZ3_Scribble-like"/>
    <property type="match status" value="1"/>
</dbReference>
<feature type="region of interest" description="Disordered" evidence="4">
    <location>
        <begin position="657"/>
        <end position="676"/>
    </location>
</feature>
<dbReference type="Proteomes" id="UP001652662">
    <property type="component" value="Chromosome 8"/>
</dbReference>
<feature type="compositionally biased region" description="Acidic residues" evidence="4">
    <location>
        <begin position="1322"/>
        <end position="1333"/>
    </location>
</feature>
<feature type="domain" description="PDZ" evidence="5">
    <location>
        <begin position="856"/>
        <end position="911"/>
    </location>
</feature>
<evidence type="ECO:0000259" key="5">
    <source>
        <dbReference type="PROSITE" id="PS50106"/>
    </source>
</evidence>
<dbReference type="Pfam" id="PF13855">
    <property type="entry name" value="LRR_8"/>
    <property type="match status" value="2"/>
</dbReference>
<dbReference type="PANTHER" id="PTHR23119">
    <property type="entry name" value="DISCS LARGE"/>
    <property type="match status" value="1"/>
</dbReference>
<feature type="domain" description="PDZ" evidence="5">
    <location>
        <begin position="722"/>
        <end position="809"/>
    </location>
</feature>
<evidence type="ECO:0000256" key="1">
    <source>
        <dbReference type="ARBA" id="ARBA00007772"/>
    </source>
</evidence>
<dbReference type="PROSITE" id="PS50106">
    <property type="entry name" value="PDZ"/>
    <property type="match status" value="4"/>
</dbReference>
<dbReference type="PANTHER" id="PTHR23119:SF57">
    <property type="entry name" value="PROTEIN SCRIBBLE HOMOLOG"/>
    <property type="match status" value="1"/>
</dbReference>
<dbReference type="PROSITE" id="PS51450">
    <property type="entry name" value="LRR"/>
    <property type="match status" value="3"/>
</dbReference>
<dbReference type="InterPro" id="IPR050614">
    <property type="entry name" value="Synaptic_Scaffolding_LAP-MAGUK"/>
</dbReference>
<dbReference type="CDD" id="cd06701">
    <property type="entry name" value="PDZ4_Scribble-like"/>
    <property type="match status" value="1"/>
</dbReference>
<dbReference type="SMART" id="SM00364">
    <property type="entry name" value="LRR_BAC"/>
    <property type="match status" value="11"/>
</dbReference>
<dbReference type="CDD" id="cd06704">
    <property type="entry name" value="PDZ1_Scribble-like"/>
    <property type="match status" value="1"/>
</dbReference>
<dbReference type="GeneID" id="103543200"/>
<feature type="region of interest" description="Disordered" evidence="4">
    <location>
        <begin position="1417"/>
        <end position="1465"/>
    </location>
</feature>
<keyword evidence="2" id="KW-0433">Leucine-rich repeat</keyword>
<feature type="compositionally biased region" description="Basic and acidic residues" evidence="4">
    <location>
        <begin position="1424"/>
        <end position="1437"/>
    </location>
</feature>
<dbReference type="SUPFAM" id="SSF50156">
    <property type="entry name" value="PDZ domain-like"/>
    <property type="match status" value="4"/>
</dbReference>
<evidence type="ECO:0000313" key="7">
    <source>
        <dbReference type="RefSeq" id="XP_070488316.1"/>
    </source>
</evidence>
<accession>A0ABM4QFT9</accession>
<feature type="region of interest" description="Disordered" evidence="4">
    <location>
        <begin position="1135"/>
        <end position="1262"/>
    </location>
</feature>
<feature type="region of interest" description="Disordered" evidence="4">
    <location>
        <begin position="453"/>
        <end position="601"/>
    </location>
</feature>
<feature type="domain" description="PDZ" evidence="5">
    <location>
        <begin position="1008"/>
        <end position="1096"/>
    </location>
</feature>
<keyword evidence="6" id="KW-1185">Reference proteome</keyword>
<organism evidence="6 7">
    <name type="scientific">Equus przewalskii</name>
    <name type="common">Przewalski's horse</name>
    <name type="synonym">Equus caballus przewalskii</name>
    <dbReference type="NCBI Taxonomy" id="9798"/>
    <lineage>
        <taxon>Eukaryota</taxon>
        <taxon>Metazoa</taxon>
        <taxon>Chordata</taxon>
        <taxon>Craniata</taxon>
        <taxon>Vertebrata</taxon>
        <taxon>Euteleostomi</taxon>
        <taxon>Mammalia</taxon>
        <taxon>Eutheria</taxon>
        <taxon>Laurasiatheria</taxon>
        <taxon>Perissodactyla</taxon>
        <taxon>Equidae</taxon>
        <taxon>Equus</taxon>
    </lineage>
</organism>
<feature type="compositionally biased region" description="Acidic residues" evidence="4">
    <location>
        <begin position="660"/>
        <end position="676"/>
    </location>
</feature>
<dbReference type="RefSeq" id="XP_070488316.1">
    <property type="nucleotide sequence ID" value="XM_070632215.1"/>
</dbReference>
<sequence length="1555" mass="167930">MLKCIPLWRCNRHVESVDKRHCSLQAVPEEIYRYSRSLEELLLDANQLRELPKPFFRLLNLRKLGLSDNEIQRLPPEVANFMQLVELDVSRNDIPEIPESIKFCKALEIADFSGNPLSRLPEGFTQLRSLAHLALNDVSLQSLPGDVGNLANLVTLELRENLLKSLPASLSFLVKLEQLDLGGNDLEVLPDTLGALPNLRELWLDRNQLSALPPELGNLRRLVCLDVSENRLEELPAELGGLVLLTDLLLSQNLLQRLPDGIGQLKQLSILKVDQNRLCEVTEAIGDCENLSELILTENLLTALPHSLGKLTKLTNLNVDRNHLEVLPPEIGGCVALSVLSLRDNRLAVLPPELAHTAELHVLDVAGNRLQSLPFALTHLNLKALWLAENQAQPMLRFQTEDDAQTGEKVLTCYLLPQQPPPSLEDLGQRSSPSESWSDAPLSRVSVIQFLEAPSGDEDAEEAAAEKRGLQRRATPHPSELKVMKKGVEERRSEACSCGPDPGPPLSSEEEKRLSAMSGLSEDSHLSTSTASQGEPEGPLAEAEGLSQQEAVSAAQEEAAEEAYEEPTVRFAEDTLLLPGEDGESEEGQLEAPWSLPGGRQRLIRKDTPHYKKHFKISKLPQPEAVVALLQGTQPDSEVVGPGGWHNGPHLPWAPRAEVEEAEEEEAEEEEEEEEEVVAVAAEAEEEKEEAVASVPSVKGVSFDQANNLLIEPARIEEEELTLTIVRQTGGLGISIAGGKGSTPYKGDDEGIFISRVSEEGPAARAGVRVGDKLLEVNGVALQSAEHHQAVEALRGAGATVQMRLWRERMVEPENAVTVTPLRPEDDYSPREWRGGGLRLPLLQPESPGPLRQRHVACLVRSEKGLGFSIAGGKGSTPYRAGDTGIFISRIAEGGAAHRAGTLQVGDRVLSEICLPRAGGPLGLSIVGGSDHSSHPFGVQEPGVFISKVLPRGLAARSGLRVGDRILAVNGQDVREATHQEAVSALLRPCLELVLLVRRDPPPPGMRELCIQKAPGEKLGISIRGGAKGHAGNPCDPTDEGIFISKVSPMGAAGRDGRLRVGLRLLEVNQQSLLGLTHGEAVQLLRNVGDTLTVLVCDGFDTSTNMPPEVSPGIIANPFAAGIGRRNSLESISSIDRELSPEGPGKEKELPGQTLQGGPEAMGRSPESLKLDYRTLAATPGTGSVQRVPSGATGGKMAEAPRSPGRQQPPSPPSPDELPPSVKQAYRTFAAVPGPHPAHDCPAQPPAPGPAASPEQLTFRERQKYFELEVRVPQAEGPPKRVSLVGADDLRKMQEEEARKLQQKRAQLLQEAADTGLTLDGEAPDDDEPEEEPPWAGSGPAAGLGPVSSAPLGGSAPVRTAKAERRHQERLRVQSPELPVPERALSPAERRALEAEKRALWRAARMKSLEQDALRAQMVLSKSQEGRSKRGPLERLAEAPSPAPTPSPTPLEDLGLQTSTSPGRLALSGRKFDYRVFAALPSSRPVYDMQSPDFAEELRSLEPSPSPGLQEEDGEVARVLLGRPSPGALGPEEVTLCSSRRPMRPGRRGLGPVPS</sequence>
<reference evidence="7" key="1">
    <citation type="submission" date="2025-08" db="UniProtKB">
        <authorList>
            <consortium name="RefSeq"/>
        </authorList>
    </citation>
    <scope>IDENTIFICATION</scope>
    <source>
        <tissue evidence="7">Blood</tissue>
    </source>
</reference>
<feature type="compositionally biased region" description="Low complexity" evidence="4">
    <location>
        <begin position="1304"/>
        <end position="1313"/>
    </location>
</feature>
<feature type="region of interest" description="Disordered" evidence="4">
    <location>
        <begin position="1295"/>
        <end position="1389"/>
    </location>
</feature>
<dbReference type="InterPro" id="IPR036034">
    <property type="entry name" value="PDZ_sf"/>
</dbReference>
<evidence type="ECO:0000313" key="6">
    <source>
        <dbReference type="Proteomes" id="UP001652662"/>
    </source>
</evidence>
<feature type="domain" description="PDZ" evidence="5">
    <location>
        <begin position="912"/>
        <end position="1001"/>
    </location>
</feature>
<dbReference type="Pfam" id="PF00595">
    <property type="entry name" value="PDZ"/>
    <property type="match status" value="4"/>
</dbReference>
<dbReference type="Gene3D" id="2.30.42.10">
    <property type="match status" value="4"/>
</dbReference>
<dbReference type="InterPro" id="IPR003591">
    <property type="entry name" value="Leu-rich_rpt_typical-subtyp"/>
</dbReference>
<feature type="compositionally biased region" description="Basic and acidic residues" evidence="4">
    <location>
        <begin position="1361"/>
        <end position="1372"/>
    </location>
</feature>
<dbReference type="SMART" id="SM00369">
    <property type="entry name" value="LRR_TYP"/>
    <property type="match status" value="12"/>
</dbReference>
<feature type="region of interest" description="Disordered" evidence="4">
    <location>
        <begin position="418"/>
        <end position="440"/>
    </location>
</feature>
<proteinExistence type="inferred from homology"/>
<gene>
    <name evidence="7" type="primary">SCRIB</name>
</gene>
<feature type="compositionally biased region" description="Basic and acidic residues" evidence="4">
    <location>
        <begin position="1135"/>
        <end position="1150"/>
    </location>
</feature>
<evidence type="ECO:0000256" key="3">
    <source>
        <dbReference type="ARBA" id="ARBA00022737"/>
    </source>
</evidence>
<evidence type="ECO:0000256" key="2">
    <source>
        <dbReference type="ARBA" id="ARBA00022614"/>
    </source>
</evidence>
<protein>
    <submittedName>
        <fullName evidence="7">Protein scribble homolog isoform X23</fullName>
    </submittedName>
</protein>
<feature type="compositionally biased region" description="Pro residues" evidence="4">
    <location>
        <begin position="1207"/>
        <end position="1218"/>
    </location>
</feature>
<dbReference type="InterPro" id="IPR032675">
    <property type="entry name" value="LRR_dom_sf"/>
</dbReference>
<feature type="region of interest" description="Disordered" evidence="4">
    <location>
        <begin position="1521"/>
        <end position="1555"/>
    </location>
</feature>
<dbReference type="InterPro" id="IPR001611">
    <property type="entry name" value="Leu-rich_rpt"/>
</dbReference>
<dbReference type="InterPro" id="IPR001478">
    <property type="entry name" value="PDZ"/>
</dbReference>
<feature type="compositionally biased region" description="Low complexity" evidence="4">
    <location>
        <begin position="534"/>
        <end position="557"/>
    </location>
</feature>
<comment type="similarity">
    <text evidence="1">Belongs to the LAP (LRR and PDZ) protein family.</text>
</comment>
<keyword evidence="3" id="KW-0677">Repeat</keyword>